<dbReference type="OrthoDB" id="3362263at2759"/>
<gene>
    <name evidence="2" type="ORF">MVES_003127</name>
</gene>
<feature type="compositionally biased region" description="Low complexity" evidence="1">
    <location>
        <begin position="845"/>
        <end position="855"/>
    </location>
</feature>
<feature type="region of interest" description="Disordered" evidence="1">
    <location>
        <begin position="238"/>
        <end position="278"/>
    </location>
</feature>
<feature type="region of interest" description="Disordered" evidence="1">
    <location>
        <begin position="167"/>
        <end position="194"/>
    </location>
</feature>
<feature type="region of interest" description="Disordered" evidence="1">
    <location>
        <begin position="825"/>
        <end position="956"/>
    </location>
</feature>
<dbReference type="EMBL" id="KZ454993">
    <property type="protein sequence ID" value="PKI82832.1"/>
    <property type="molecule type" value="Genomic_DNA"/>
</dbReference>
<keyword evidence="3" id="KW-1185">Reference proteome</keyword>
<feature type="compositionally biased region" description="Polar residues" evidence="1">
    <location>
        <begin position="167"/>
        <end position="182"/>
    </location>
</feature>
<feature type="region of interest" description="Disordered" evidence="1">
    <location>
        <begin position="298"/>
        <end position="324"/>
    </location>
</feature>
<evidence type="ECO:0000313" key="3">
    <source>
        <dbReference type="Proteomes" id="UP000232875"/>
    </source>
</evidence>
<reference evidence="2 3" key="1">
    <citation type="submission" date="2017-10" db="EMBL/GenBank/DDBJ databases">
        <title>A novel species of cold-tolerant Malassezia isolated from bats.</title>
        <authorList>
            <person name="Lorch J.M."/>
            <person name="Palmer J.M."/>
            <person name="Vanderwolf K.J."/>
            <person name="Schmidt K.Z."/>
            <person name="Verant M.L."/>
            <person name="Weller T.J."/>
            <person name="Blehert D.S."/>
        </authorList>
    </citation>
    <scope>NUCLEOTIDE SEQUENCE [LARGE SCALE GENOMIC DNA]</scope>
    <source>
        <strain evidence="2 3">NWHC:44797-103</strain>
    </source>
</reference>
<organism evidence="2 3">
    <name type="scientific">Malassezia vespertilionis</name>
    <dbReference type="NCBI Taxonomy" id="2020962"/>
    <lineage>
        <taxon>Eukaryota</taxon>
        <taxon>Fungi</taxon>
        <taxon>Dikarya</taxon>
        <taxon>Basidiomycota</taxon>
        <taxon>Ustilaginomycotina</taxon>
        <taxon>Malasseziomycetes</taxon>
        <taxon>Malasseziales</taxon>
        <taxon>Malasseziaceae</taxon>
        <taxon>Malassezia</taxon>
    </lineage>
</organism>
<accession>A0A2N1J8P5</accession>
<feature type="compositionally biased region" description="Basic and acidic residues" evidence="1">
    <location>
        <begin position="249"/>
        <end position="261"/>
    </location>
</feature>
<proteinExistence type="predicted"/>
<evidence type="ECO:0000313" key="2">
    <source>
        <dbReference type="EMBL" id="PKI82832.1"/>
    </source>
</evidence>
<protein>
    <submittedName>
        <fullName evidence="2">Uncharacterized protein</fullName>
    </submittedName>
</protein>
<dbReference type="Proteomes" id="UP000232875">
    <property type="component" value="Unassembled WGS sequence"/>
</dbReference>
<evidence type="ECO:0000256" key="1">
    <source>
        <dbReference type="SAM" id="MobiDB-lite"/>
    </source>
</evidence>
<dbReference type="STRING" id="2020962.A0A2N1J8P5"/>
<feature type="region of interest" description="Disordered" evidence="1">
    <location>
        <begin position="73"/>
        <end position="92"/>
    </location>
</feature>
<name>A0A2N1J8P5_9BASI</name>
<dbReference type="AlphaFoldDB" id="A0A2N1J8P5"/>
<sequence length="1040" mass="112406">MSGEQAARVAAYANADATNNSISPTQDVLQSYLNDAAVAHESNAPAPALPETWNMSFQTIGRSATVLGKHRDTTEFDDAPRPRRMPSAGVLSDVSPRPLYHGVSIQAWNASTDAADVRTEPFDSLSPISSHIGSVANTPNIAAGALERMGRPFSAFASPNSSATMQSAQDAREYFTQTSGSEAGSPPIAAGASTFKPRSGAFVEEFSSSSGSTRETHRVKHYDGFVLPAMHMDEFMRHSPIPSRSSHSRQSDSFKSARRESPFAQGTMPTQRASEFRVAPQKFADPIEPRFEELQEEMETIDEAPTPPRVPAASMARADTHDGTQASAMASVLDEYANQSPPAERDASPAPPLATWTFAAEPGVDSPNLHDRMAYLRNLGFQVERTEWETSADMNPPMPQPAGEPATLLSVEALNIQKPQTAEVGSSWSDAESPARLAQGNRNVSGVSFLYSPHTAAAMGSGGVPPPLMRPQESLEQVLTPALPQHHTSDWATTGDISAQSVVQGPLEAPKGVLSMLASPVHTTHQTKRMSGLQAPMAQLFGDAPLATPAPAPRPPSVLDQASAPLTAPPVEAPPSTFVGLQPAVSFADTSLSMLGQAVDDRSASKLGAYFDLSLQRVQTDWDSGIQVHPHTTPGSQAPVVAGRNSAPPVDPGDLFRNSVLPRMAQAIKSPVESMQEFTYILDDRAELRTPALGMHERQADLSTAPFLPPLDPLIPDEREVLGVPPVPEAATQGAWSYQDRVVGLFTEFAMEQPSTALPIDFVTKPNSVLSRGRPVKKTDKASQPVFYASLAETRHRRAEPMYAYTPQVTKPPFQMWNFEEDDKDMEEVHKPTRKPPVTKTEPSPQFAAHGAAGAPPEPQAKRTFASRKMHTKYHADEPGTIPAKRGPWFWRRGNAAGKEVHSEARTSESTWYDATEDRQLRGTPSPRKSSSTTHTRKHARRTAPPNFEPSQPGKYYLANTVSLPTLNIARTPEQRARNETGIPETEPALIQSLLAAPSSSTVRARAGIIKTIPYAEDAVPPVGQVLVAEERKILMRPAM</sequence>
<feature type="compositionally biased region" description="Low complexity" evidence="1">
    <location>
        <begin position="924"/>
        <end position="934"/>
    </location>
</feature>
<feature type="region of interest" description="Disordered" evidence="1">
    <location>
        <begin position="544"/>
        <end position="575"/>
    </location>
</feature>